<evidence type="ECO:0000313" key="1">
    <source>
        <dbReference type="EMBL" id="AUG87877.1"/>
    </source>
</evidence>
<name>A0A2H5BNH0_9CAUD</name>
<dbReference type="EMBL" id="MG428990">
    <property type="protein sequence ID" value="AUG87877.1"/>
    <property type="molecule type" value="Genomic_DNA"/>
</dbReference>
<protein>
    <submittedName>
        <fullName evidence="1">Uncharacterized protein</fullName>
    </submittedName>
</protein>
<evidence type="ECO:0000313" key="2">
    <source>
        <dbReference type="Proteomes" id="UP000241701"/>
    </source>
</evidence>
<dbReference type="Proteomes" id="UP000241701">
    <property type="component" value="Segment"/>
</dbReference>
<gene>
    <name evidence="1" type="ORF">CPT_Menlow_176</name>
</gene>
<accession>A0A2H5BNH0</accession>
<sequence>MLHNNFMADLLRAVEQVCHTKKDTINLDFAQTIEFFKARHTWKDHNVKVMAQEGELVELDLPSFPLPVRTETQEQYEIEGVRIIPKFGYHSIVYFFLSRIGANIIPTGMRI</sequence>
<proteinExistence type="predicted"/>
<organism evidence="1 2">
    <name type="scientific">Klebsiella phage Menlow</name>
    <dbReference type="NCBI Taxonomy" id="2054273"/>
    <lineage>
        <taxon>Viruses</taxon>
        <taxon>Duplodnaviria</taxon>
        <taxon>Heunggongvirae</taxon>
        <taxon>Uroviricota</taxon>
        <taxon>Caudoviricetes</taxon>
        <taxon>Pantevenvirales</taxon>
        <taxon>Ackermannviridae</taxon>
        <taxon>Taipeivirus</taxon>
        <taxon>Taipeivirus menlow</taxon>
    </lineage>
</organism>
<reference evidence="2" key="1">
    <citation type="submission" date="2017-11" db="EMBL/GenBank/DDBJ databases">
        <title>Complete Genome of Klebsiella pneumoniae Myophage Menlow.</title>
        <authorList>
            <person name="Newkirk H.N."/>
            <person name="Lessor L."/>
            <person name="Liu M."/>
        </authorList>
    </citation>
    <scope>NUCLEOTIDE SEQUENCE [LARGE SCALE GENOMIC DNA]</scope>
</reference>
<keyword evidence="2" id="KW-1185">Reference proteome</keyword>